<name>A0AAV9D373_ACOCL</name>
<evidence type="ECO:0000313" key="2">
    <source>
        <dbReference type="Proteomes" id="UP001180020"/>
    </source>
</evidence>
<dbReference type="AlphaFoldDB" id="A0AAV9D373"/>
<reference evidence="1" key="2">
    <citation type="submission" date="2023-06" db="EMBL/GenBank/DDBJ databases">
        <authorList>
            <person name="Ma L."/>
            <person name="Liu K.-W."/>
            <person name="Li Z."/>
            <person name="Hsiao Y.-Y."/>
            <person name="Qi Y."/>
            <person name="Fu T."/>
            <person name="Tang G."/>
            <person name="Zhang D."/>
            <person name="Sun W.-H."/>
            <person name="Liu D.-K."/>
            <person name="Li Y."/>
            <person name="Chen G.-Z."/>
            <person name="Liu X.-D."/>
            <person name="Liao X.-Y."/>
            <person name="Jiang Y.-T."/>
            <person name="Yu X."/>
            <person name="Hao Y."/>
            <person name="Huang J."/>
            <person name="Zhao X.-W."/>
            <person name="Ke S."/>
            <person name="Chen Y.-Y."/>
            <person name="Wu W.-L."/>
            <person name="Hsu J.-L."/>
            <person name="Lin Y.-F."/>
            <person name="Huang M.-D."/>
            <person name="Li C.-Y."/>
            <person name="Huang L."/>
            <person name="Wang Z.-W."/>
            <person name="Zhao X."/>
            <person name="Zhong W.-Y."/>
            <person name="Peng D.-H."/>
            <person name="Ahmad S."/>
            <person name="Lan S."/>
            <person name="Zhang J.-S."/>
            <person name="Tsai W.-C."/>
            <person name="Van De Peer Y."/>
            <person name="Liu Z.-J."/>
        </authorList>
    </citation>
    <scope>NUCLEOTIDE SEQUENCE</scope>
    <source>
        <strain evidence="1">CP</strain>
        <tissue evidence="1">Leaves</tissue>
    </source>
</reference>
<keyword evidence="2" id="KW-1185">Reference proteome</keyword>
<comment type="caution">
    <text evidence="1">The sequence shown here is derived from an EMBL/GenBank/DDBJ whole genome shotgun (WGS) entry which is preliminary data.</text>
</comment>
<reference evidence="1" key="1">
    <citation type="journal article" date="2023" name="Nat. Commun.">
        <title>Diploid and tetraploid genomes of Acorus and the evolution of monocots.</title>
        <authorList>
            <person name="Ma L."/>
            <person name="Liu K.W."/>
            <person name="Li Z."/>
            <person name="Hsiao Y.Y."/>
            <person name="Qi Y."/>
            <person name="Fu T."/>
            <person name="Tang G.D."/>
            <person name="Zhang D."/>
            <person name="Sun W.H."/>
            <person name="Liu D.K."/>
            <person name="Li Y."/>
            <person name="Chen G.Z."/>
            <person name="Liu X.D."/>
            <person name="Liao X.Y."/>
            <person name="Jiang Y.T."/>
            <person name="Yu X."/>
            <person name="Hao Y."/>
            <person name="Huang J."/>
            <person name="Zhao X.W."/>
            <person name="Ke S."/>
            <person name="Chen Y.Y."/>
            <person name="Wu W.L."/>
            <person name="Hsu J.L."/>
            <person name="Lin Y.F."/>
            <person name="Huang M.D."/>
            <person name="Li C.Y."/>
            <person name="Huang L."/>
            <person name="Wang Z.W."/>
            <person name="Zhao X."/>
            <person name="Zhong W.Y."/>
            <person name="Peng D.H."/>
            <person name="Ahmad S."/>
            <person name="Lan S."/>
            <person name="Zhang J.S."/>
            <person name="Tsai W.C."/>
            <person name="Van de Peer Y."/>
            <person name="Liu Z.J."/>
        </authorList>
    </citation>
    <scope>NUCLEOTIDE SEQUENCE</scope>
    <source>
        <strain evidence="1">CP</strain>
    </source>
</reference>
<dbReference type="EMBL" id="JAUJYO010000016">
    <property type="protein sequence ID" value="KAK1294578.1"/>
    <property type="molecule type" value="Genomic_DNA"/>
</dbReference>
<evidence type="ECO:0000313" key="1">
    <source>
        <dbReference type="EMBL" id="KAK1294578.1"/>
    </source>
</evidence>
<accession>A0AAV9D373</accession>
<proteinExistence type="predicted"/>
<organism evidence="1 2">
    <name type="scientific">Acorus calamus</name>
    <name type="common">Sweet flag</name>
    <dbReference type="NCBI Taxonomy" id="4465"/>
    <lineage>
        <taxon>Eukaryota</taxon>
        <taxon>Viridiplantae</taxon>
        <taxon>Streptophyta</taxon>
        <taxon>Embryophyta</taxon>
        <taxon>Tracheophyta</taxon>
        <taxon>Spermatophyta</taxon>
        <taxon>Magnoliopsida</taxon>
        <taxon>Liliopsida</taxon>
        <taxon>Acoraceae</taxon>
        <taxon>Acorus</taxon>
    </lineage>
</organism>
<protein>
    <submittedName>
        <fullName evidence="1">Uncharacterized protein</fullName>
    </submittedName>
</protein>
<gene>
    <name evidence="1" type="ORF">QJS10_CPA16g00271</name>
</gene>
<sequence length="247" mass="27341">MLAGLDPVTHKPIKGGLPLEEQVGVTEKQAVSFTTSSQGETLVSEHEVVPLVLDVKEKKKQQETEESSKEDMFDVLVGGEDCFLGGSTLCWDDIRYKSILEELLKYPLAEVNQAYEHVSLNTNPRGGRVVRVEGGVSDAKKEIIGEGGEEVEAEKTMGQRRRHLTLATMLKTSEEEVREAIEVVLGDRHRQVVVQTSMSIWTSTSSAESSSASTTPTVRPPLRHPFRHFCVQTLLGFSIDAEKVKKH</sequence>
<dbReference type="Proteomes" id="UP001180020">
    <property type="component" value="Unassembled WGS sequence"/>
</dbReference>